<gene>
    <name evidence="6" type="primary">LOC105045439</name>
</gene>
<feature type="domain" description="DYW" evidence="4">
    <location>
        <begin position="482"/>
        <end position="574"/>
    </location>
</feature>
<keyword evidence="2" id="KW-0677">Repeat</keyword>
<evidence type="ECO:0000256" key="1">
    <source>
        <dbReference type="ARBA" id="ARBA00006643"/>
    </source>
</evidence>
<dbReference type="Pfam" id="PF20431">
    <property type="entry name" value="E_motif"/>
    <property type="match status" value="1"/>
</dbReference>
<feature type="repeat" description="PPR" evidence="3">
    <location>
        <begin position="135"/>
        <end position="165"/>
    </location>
</feature>
<dbReference type="InterPro" id="IPR002885">
    <property type="entry name" value="PPR_rpt"/>
</dbReference>
<dbReference type="SUPFAM" id="SSF48452">
    <property type="entry name" value="TPR-like"/>
    <property type="match status" value="1"/>
</dbReference>
<feature type="repeat" description="PPR" evidence="3">
    <location>
        <begin position="166"/>
        <end position="200"/>
    </location>
</feature>
<dbReference type="InterPro" id="IPR046848">
    <property type="entry name" value="E_motif"/>
</dbReference>
<dbReference type="PANTHER" id="PTHR47926">
    <property type="entry name" value="PENTATRICOPEPTIDE REPEAT-CONTAINING PROTEIN"/>
    <property type="match status" value="1"/>
</dbReference>
<dbReference type="KEGG" id="egu:105045439"/>
<dbReference type="GO" id="GO:0008270">
    <property type="term" value="F:zinc ion binding"/>
    <property type="evidence" value="ECO:0007669"/>
    <property type="project" value="InterPro"/>
</dbReference>
<reference evidence="6" key="1">
    <citation type="submission" date="2025-08" db="UniProtKB">
        <authorList>
            <consortium name="RefSeq"/>
        </authorList>
    </citation>
    <scope>IDENTIFICATION</scope>
</reference>
<evidence type="ECO:0000313" key="6">
    <source>
        <dbReference type="RefSeq" id="XP_029120486.1"/>
    </source>
</evidence>
<dbReference type="InterPro" id="IPR011990">
    <property type="entry name" value="TPR-like_helical_dom_sf"/>
</dbReference>
<proteinExistence type="inferred from homology"/>
<dbReference type="FunFam" id="1.25.40.10:FF:000348">
    <property type="entry name" value="Pentatricopeptide repeat-containing protein chloroplastic"/>
    <property type="match status" value="1"/>
</dbReference>
<dbReference type="GO" id="GO:0003729">
    <property type="term" value="F:mRNA binding"/>
    <property type="evidence" value="ECO:0007669"/>
    <property type="project" value="UniProtKB-ARBA"/>
</dbReference>
<dbReference type="PANTHER" id="PTHR47926:SF365">
    <property type="entry name" value="DYW DOMAIN-CONTAINING PROTEIN"/>
    <property type="match status" value="1"/>
</dbReference>
<dbReference type="Pfam" id="PF13041">
    <property type="entry name" value="PPR_2"/>
    <property type="match status" value="2"/>
</dbReference>
<protein>
    <submittedName>
        <fullName evidence="6">Pentatricopeptide repeat-containing protein At5g66520</fullName>
    </submittedName>
</protein>
<dbReference type="Proteomes" id="UP000504607">
    <property type="component" value="Chromosome 5"/>
</dbReference>
<dbReference type="InterPro" id="IPR046960">
    <property type="entry name" value="PPR_At4g14850-like_plant"/>
</dbReference>
<evidence type="ECO:0000256" key="3">
    <source>
        <dbReference type="PROSITE-ProRule" id="PRU00708"/>
    </source>
</evidence>
<comment type="similarity">
    <text evidence="1">Belongs to the PPR family. PCMP-H subfamily.</text>
</comment>
<accession>A0A8N4F753</accession>
<organism evidence="5 6">
    <name type="scientific">Elaeis guineensis var. tenera</name>
    <name type="common">Oil palm</name>
    <dbReference type="NCBI Taxonomy" id="51953"/>
    <lineage>
        <taxon>Eukaryota</taxon>
        <taxon>Viridiplantae</taxon>
        <taxon>Streptophyta</taxon>
        <taxon>Embryophyta</taxon>
        <taxon>Tracheophyta</taxon>
        <taxon>Spermatophyta</taxon>
        <taxon>Magnoliopsida</taxon>
        <taxon>Liliopsida</taxon>
        <taxon>Arecaceae</taxon>
        <taxon>Arecoideae</taxon>
        <taxon>Cocoseae</taxon>
        <taxon>Elaeidinae</taxon>
        <taxon>Elaeis</taxon>
    </lineage>
</organism>
<evidence type="ECO:0000256" key="2">
    <source>
        <dbReference type="ARBA" id="ARBA00022737"/>
    </source>
</evidence>
<dbReference type="InterPro" id="IPR032867">
    <property type="entry name" value="DYW_dom"/>
</dbReference>
<dbReference type="AlphaFoldDB" id="A0A8N4F753"/>
<keyword evidence="5" id="KW-1185">Reference proteome</keyword>
<dbReference type="Gene3D" id="1.25.40.10">
    <property type="entry name" value="Tetratricopeptide repeat domain"/>
    <property type="match status" value="3"/>
</dbReference>
<sequence length="574" mass="63792">MSLHFPALVSRCTHPRQLHQIQAHLTAAGLLLSSVFLHNALIRAHARTPSPHASLPLYAQLLRSGLLPDTHTFPFLLKACSLIPARPQGLSAHAHSLKLGLDSHLFVNNALIHFYSVIGAIADARHLLDHAREFDAVSYNSMISGYVRIGDLGTARRLFDETPARNVVTWSAMISGYAQGGHSKEALGLFSRMQSEAFKPNDTTLVSVLAACAHLGALEQGKWVHGYLRSNGIKISVFLGTSLIDMYAKCGEVELGLEVFNGMQEKNLLAWTTIIKGLAMHGRGMEALKLFSEMEKCGVVPDDIAFIGALCACTHAGLVNEGRKIFDSMSRHYGIRPKLEHYGCMVDLLARSGLLHEARQLVESMPMEPDALIWGALMAGCRFHKNVELAEHVVKHLIQLEPDRSGVYVLLANIYAASGRHDDARKTRFLMKTKGIPKTPGCSLIEIGGTVHQFLVSDTTHPQIKDILMKWEEIENRIRLEGYSPDKKEVLLDIDEEDKEDALARHSEKLAIAFGLISTRDGMAIRVVKNLRVCGDCHHVIKLITKLYDREIVVRDRTRFHLFRGGSCSCKDYW</sequence>
<dbReference type="PROSITE" id="PS51375">
    <property type="entry name" value="PPR"/>
    <property type="match status" value="3"/>
</dbReference>
<evidence type="ECO:0000259" key="4">
    <source>
        <dbReference type="Pfam" id="PF14432"/>
    </source>
</evidence>
<dbReference type="Pfam" id="PF01535">
    <property type="entry name" value="PPR"/>
    <property type="match status" value="2"/>
</dbReference>
<dbReference type="NCBIfam" id="TIGR00756">
    <property type="entry name" value="PPR"/>
    <property type="match status" value="4"/>
</dbReference>
<feature type="repeat" description="PPR" evidence="3">
    <location>
        <begin position="267"/>
        <end position="301"/>
    </location>
</feature>
<name>A0A8N4F753_ELAGV</name>
<dbReference type="GeneID" id="105045439"/>
<dbReference type="Pfam" id="PF14432">
    <property type="entry name" value="DYW_deaminase"/>
    <property type="match status" value="1"/>
</dbReference>
<dbReference type="GO" id="GO:0009451">
    <property type="term" value="P:RNA modification"/>
    <property type="evidence" value="ECO:0007669"/>
    <property type="project" value="InterPro"/>
</dbReference>
<evidence type="ECO:0000313" key="5">
    <source>
        <dbReference type="Proteomes" id="UP000504607"/>
    </source>
</evidence>
<dbReference type="OrthoDB" id="185373at2759"/>
<dbReference type="RefSeq" id="XP_029120486.1">
    <property type="nucleotide sequence ID" value="XM_029264653.1"/>
</dbReference>
<dbReference type="FunFam" id="1.25.40.10:FF:000690">
    <property type="entry name" value="Pentatricopeptide repeat-containing protein"/>
    <property type="match status" value="1"/>
</dbReference>